<dbReference type="Proteomes" id="UP001396898">
    <property type="component" value="Unassembled WGS sequence"/>
</dbReference>
<keyword evidence="4" id="KW-1185">Reference proteome</keyword>
<accession>A0ABR1R587</accession>
<dbReference type="Gene3D" id="2.60.120.620">
    <property type="entry name" value="q2cbj1_9rhob like domain"/>
    <property type="match status" value="1"/>
</dbReference>
<comment type="caution">
    <text evidence="3">The sequence shown here is derived from an EMBL/GenBank/DDBJ whole genome shotgun (WGS) entry which is preliminary data.</text>
</comment>
<evidence type="ECO:0000313" key="4">
    <source>
        <dbReference type="Proteomes" id="UP001396898"/>
    </source>
</evidence>
<dbReference type="PANTHER" id="PTHR33099:SF7">
    <property type="entry name" value="MYND-TYPE DOMAIN-CONTAINING PROTEIN"/>
    <property type="match status" value="1"/>
</dbReference>
<dbReference type="PANTHER" id="PTHR33099">
    <property type="entry name" value="FE2OG DIOXYGENASE DOMAIN-CONTAINING PROTEIN"/>
    <property type="match status" value="1"/>
</dbReference>
<name>A0ABR1R587_9PEZI</name>
<dbReference type="EMBL" id="JAQQWI010000018">
    <property type="protein sequence ID" value="KAK8000939.1"/>
    <property type="molecule type" value="Genomic_DNA"/>
</dbReference>
<feature type="region of interest" description="Disordered" evidence="1">
    <location>
        <begin position="917"/>
        <end position="956"/>
    </location>
</feature>
<evidence type="ECO:0000313" key="3">
    <source>
        <dbReference type="EMBL" id="KAK8000939.1"/>
    </source>
</evidence>
<gene>
    <name evidence="3" type="ORF">PG991_013161</name>
</gene>
<dbReference type="InterPro" id="IPR044862">
    <property type="entry name" value="Pro_4_hyd_alph_FE2OG_OXY"/>
</dbReference>
<organism evidence="3 4">
    <name type="scientific">Apiospora marii</name>
    <dbReference type="NCBI Taxonomy" id="335849"/>
    <lineage>
        <taxon>Eukaryota</taxon>
        <taxon>Fungi</taxon>
        <taxon>Dikarya</taxon>
        <taxon>Ascomycota</taxon>
        <taxon>Pezizomycotina</taxon>
        <taxon>Sordariomycetes</taxon>
        <taxon>Xylariomycetidae</taxon>
        <taxon>Amphisphaeriales</taxon>
        <taxon>Apiosporaceae</taxon>
        <taxon>Apiospora</taxon>
    </lineage>
</organism>
<protein>
    <recommendedName>
        <fullName evidence="2">Prolyl 4-hydroxylase alpha subunit Fe(2+) 2OG dioxygenase domain-containing protein</fullName>
    </recommendedName>
</protein>
<feature type="domain" description="Prolyl 4-hydroxylase alpha subunit Fe(2+) 2OG dioxygenase" evidence="2">
    <location>
        <begin position="159"/>
        <end position="247"/>
    </location>
</feature>
<dbReference type="Pfam" id="PF13640">
    <property type="entry name" value="2OG-FeII_Oxy_3"/>
    <property type="match status" value="1"/>
</dbReference>
<sequence>MRPDITVYELTDSDATGSEEDDDEVVGGAAGQSSGFPTLTSWKKEFGRSINAIETFGDVAWSKHYSNLMLPGLEVGGIHIPLPLIRPRDAEVIRKACHRAPFGRGDETVVDESVRKTWEVGHEGFSFSNPKWAEYVQALLDVASVELGMPHNARAEPYKLLLYDPGSFFKPHKDSEKAPGMIATLVICLPSAHDGGDVHVSHSGQRYVLKTSQDSAFELTALAWYSDVTHEVKEITSGHRLVITYNIVLDGNPSSKPSAGGVVQQQVALESMLKSAHIRYPHATRLLYPLAHKYSETSLSLHTMKGDDRARVYALQKACASSGYLLLLANTTKSRTGFEDEGSDFDDVSHELTHVATCDGAQAAVIVRKEDLADFLDIRSLSRDNVASNVAKLVVKTFYDTTDPAPRVAVELLKQLVAQPKRRMGKTLSEMLSFAIETGDFDLWNEVFTNAVLDFGRPDPTFGSYRSYNYSRPYGYSHYDFQDSWALGSLTPVLSRLASHLNKNRMGRLQGDWDKYLGRMVMNLPTLDDVDTALGSLARDLKIMETRQSLQEWSVSVADTRFKNSTSRLQSKDCSMILRLLDRGKGIDWVNDSLLPALKDRADKSLLLTLAPTLLDRAATQDTKAIAKGVFWGTVDQLEVDASDLVPAVESSYSMGRGQSHWSEFTDVSRYRESRIAGFMHLARKCMLHGLWDEADRVIDICCSSVAEAHKRPVLLQQVHGVSRGYNVSYVPHKWAEMFLADVVDTIHQSGRPAPASLKPFFESLVRHYVLAEIGPFPKKPVGWAHKRRECPGNTYVIGDPDRCRDSGACRELNDFLASRTEQTHRFSMVGKLRDHIQSRLPAEQFHCQTVKSGSPYTLVVTKLGTEYPTDLQQHIKDIGNLEKRLLAFRTPCVQAALGDELYAELVLLNDIRKPPGNNPDERVPLVHTQDGPAPSVLAQGSGNKRPGSVSFDQPGASRMRLSSIMDY</sequence>
<evidence type="ECO:0000259" key="2">
    <source>
        <dbReference type="Pfam" id="PF13640"/>
    </source>
</evidence>
<reference evidence="3 4" key="1">
    <citation type="submission" date="2023-01" db="EMBL/GenBank/DDBJ databases">
        <title>Analysis of 21 Apiospora genomes using comparative genomics revels a genus with tremendous synthesis potential of carbohydrate active enzymes and secondary metabolites.</title>
        <authorList>
            <person name="Sorensen T."/>
        </authorList>
    </citation>
    <scope>NUCLEOTIDE SEQUENCE [LARGE SCALE GENOMIC DNA]</scope>
    <source>
        <strain evidence="3 4">CBS 20057</strain>
    </source>
</reference>
<evidence type="ECO:0000256" key="1">
    <source>
        <dbReference type="SAM" id="MobiDB-lite"/>
    </source>
</evidence>
<feature type="region of interest" description="Disordered" evidence="1">
    <location>
        <begin position="12"/>
        <end position="32"/>
    </location>
</feature>
<proteinExistence type="predicted"/>